<reference evidence="1" key="1">
    <citation type="journal article" date="2020" name="Stud. Mycol.">
        <title>101 Dothideomycetes genomes: a test case for predicting lifestyles and emergence of pathogens.</title>
        <authorList>
            <person name="Haridas S."/>
            <person name="Albert R."/>
            <person name="Binder M."/>
            <person name="Bloem J."/>
            <person name="Labutti K."/>
            <person name="Salamov A."/>
            <person name="Andreopoulos B."/>
            <person name="Baker S."/>
            <person name="Barry K."/>
            <person name="Bills G."/>
            <person name="Bluhm B."/>
            <person name="Cannon C."/>
            <person name="Castanera R."/>
            <person name="Culley D."/>
            <person name="Daum C."/>
            <person name="Ezra D."/>
            <person name="Gonzalez J."/>
            <person name="Henrissat B."/>
            <person name="Kuo A."/>
            <person name="Liang C."/>
            <person name="Lipzen A."/>
            <person name="Lutzoni F."/>
            <person name="Magnuson J."/>
            <person name="Mondo S."/>
            <person name="Nolan M."/>
            <person name="Ohm R."/>
            <person name="Pangilinan J."/>
            <person name="Park H.-J."/>
            <person name="Ramirez L."/>
            <person name="Alfaro M."/>
            <person name="Sun H."/>
            <person name="Tritt A."/>
            <person name="Yoshinaga Y."/>
            <person name="Zwiers L.-H."/>
            <person name="Turgeon B."/>
            <person name="Goodwin S."/>
            <person name="Spatafora J."/>
            <person name="Crous P."/>
            <person name="Grigoriev I."/>
        </authorList>
    </citation>
    <scope>NUCLEOTIDE SEQUENCE</scope>
    <source>
        <strain evidence="1">CBS 627.86</strain>
    </source>
</reference>
<accession>A0A6A5Z7E7</accession>
<dbReference type="AlphaFoldDB" id="A0A6A5Z7E7"/>
<evidence type="ECO:0000313" key="1">
    <source>
        <dbReference type="EMBL" id="KAF2115419.1"/>
    </source>
</evidence>
<name>A0A6A5Z7E7_9PLEO</name>
<dbReference type="Proteomes" id="UP000799770">
    <property type="component" value="Unassembled WGS sequence"/>
</dbReference>
<gene>
    <name evidence="1" type="ORF">BDV96DRAFT_78263</name>
</gene>
<evidence type="ECO:0000313" key="2">
    <source>
        <dbReference type="Proteomes" id="UP000799770"/>
    </source>
</evidence>
<sequence>MYSCAPSKIAWSNTVALECDFKLRWHPYTPTYFEWITRTPRYLPCFTKSAVPEAPATIIELDTFCQKYSKTNFMYYLMDCSDASPISTFLVGGFFSTALRGKTVDHRATEARALSWSTMGKKKLLRAQNLIFFPIGIEYHEPCHRKMLHRLMMRHPGIINWEGILTWPAQWAKYGI</sequence>
<proteinExistence type="predicted"/>
<organism evidence="1 2">
    <name type="scientific">Lophiotrema nucula</name>
    <dbReference type="NCBI Taxonomy" id="690887"/>
    <lineage>
        <taxon>Eukaryota</taxon>
        <taxon>Fungi</taxon>
        <taxon>Dikarya</taxon>
        <taxon>Ascomycota</taxon>
        <taxon>Pezizomycotina</taxon>
        <taxon>Dothideomycetes</taxon>
        <taxon>Pleosporomycetidae</taxon>
        <taxon>Pleosporales</taxon>
        <taxon>Lophiotremataceae</taxon>
        <taxon>Lophiotrema</taxon>
    </lineage>
</organism>
<protein>
    <submittedName>
        <fullName evidence="1">Uncharacterized protein</fullName>
    </submittedName>
</protein>
<keyword evidence="2" id="KW-1185">Reference proteome</keyword>
<dbReference type="EMBL" id="ML977323">
    <property type="protein sequence ID" value="KAF2115419.1"/>
    <property type="molecule type" value="Genomic_DNA"/>
</dbReference>